<dbReference type="Proteomes" id="UP000489600">
    <property type="component" value="Unassembled WGS sequence"/>
</dbReference>
<dbReference type="EMBL" id="CABITT030000008">
    <property type="protein sequence ID" value="VVB14857.1"/>
    <property type="molecule type" value="Genomic_DNA"/>
</dbReference>
<organism evidence="1 2">
    <name type="scientific">Arabis nemorensis</name>
    <dbReference type="NCBI Taxonomy" id="586526"/>
    <lineage>
        <taxon>Eukaryota</taxon>
        <taxon>Viridiplantae</taxon>
        <taxon>Streptophyta</taxon>
        <taxon>Embryophyta</taxon>
        <taxon>Tracheophyta</taxon>
        <taxon>Spermatophyta</taxon>
        <taxon>Magnoliopsida</taxon>
        <taxon>eudicotyledons</taxon>
        <taxon>Gunneridae</taxon>
        <taxon>Pentapetalae</taxon>
        <taxon>rosids</taxon>
        <taxon>malvids</taxon>
        <taxon>Brassicales</taxon>
        <taxon>Brassicaceae</taxon>
        <taxon>Arabideae</taxon>
        <taxon>Arabis</taxon>
    </lineage>
</organism>
<proteinExistence type="predicted"/>
<dbReference type="PANTHER" id="PTHR17695:SF11">
    <property type="entry name" value="SMALL SUBUNIT PROCESSOME COMPONENT 20 HOMOLOG"/>
    <property type="match status" value="1"/>
</dbReference>
<keyword evidence="2" id="KW-1185">Reference proteome</keyword>
<accession>A0A565CMM3</accession>
<protein>
    <submittedName>
        <fullName evidence="1">Uncharacterized protein</fullName>
    </submittedName>
</protein>
<evidence type="ECO:0000313" key="2">
    <source>
        <dbReference type="Proteomes" id="UP000489600"/>
    </source>
</evidence>
<dbReference type="GO" id="GO:0030686">
    <property type="term" value="C:90S preribosome"/>
    <property type="evidence" value="ECO:0007669"/>
    <property type="project" value="TreeGrafter"/>
</dbReference>
<dbReference type="InterPro" id="IPR052575">
    <property type="entry name" value="SSU_processome_comp_20"/>
</dbReference>
<dbReference type="OrthoDB" id="360653at2759"/>
<reference evidence="1" key="1">
    <citation type="submission" date="2019-07" db="EMBL/GenBank/DDBJ databases">
        <authorList>
            <person name="Dittberner H."/>
        </authorList>
    </citation>
    <scope>NUCLEOTIDE SEQUENCE [LARGE SCALE GENOMIC DNA]</scope>
</reference>
<dbReference type="SUPFAM" id="SSF48371">
    <property type="entry name" value="ARM repeat"/>
    <property type="match status" value="1"/>
</dbReference>
<name>A0A565CMM3_9BRAS</name>
<sequence length="441" mass="50003">MSAVLAIIDQSTVSSSSPLVQSCLNLLKDFVCNEDFSLSSGTLKMLIQFPMFVDLEYVISVESYVAPLSLIKAIVKKKVQVPEIYDIADQKRIEQHFSFLVNNLSYKHPTGRQAVLDVLQALIGKFSKLDDLGKQPVLDQQSEILFLELARRLATDDCEDVLSKTGDVIKLLVGRISKDKADSSLERCLVWYNQEDSQAIAAQVIGLFIEARKEAFRKRIRDILLQEAKTILESVVQLQDAIEEGNITLFWKKAFYTLVMIEKLLKQFPDLCFGKGIIWEEEKSEKLVADSLLEKPSSLFTVAASLCSQLKEHGVTRNKDDDTKREKIITDNIVFAVPSLHSLIEQSNHHHEFWSILDKDEQVVYLKAFELLDSGKGRSTFLALALGKRTANDVRNVLIGSLLKRMEKIALDTESLQMRIVFNVYKDFAKTETRRVSPLRL</sequence>
<gene>
    <name evidence="1" type="ORF">ANE_LOCUS25301</name>
</gene>
<dbReference type="PANTHER" id="PTHR17695">
    <property type="entry name" value="SMALL SUBUNIT PROCESSOME COMPONENT 20 HOMOLOG"/>
    <property type="match status" value="1"/>
</dbReference>
<evidence type="ECO:0000313" key="1">
    <source>
        <dbReference type="EMBL" id="VVB14857.1"/>
    </source>
</evidence>
<dbReference type="InterPro" id="IPR016024">
    <property type="entry name" value="ARM-type_fold"/>
</dbReference>
<dbReference type="AlphaFoldDB" id="A0A565CMM3"/>
<dbReference type="GO" id="GO:0032040">
    <property type="term" value="C:small-subunit processome"/>
    <property type="evidence" value="ECO:0007669"/>
    <property type="project" value="TreeGrafter"/>
</dbReference>
<comment type="caution">
    <text evidence="1">The sequence shown here is derived from an EMBL/GenBank/DDBJ whole genome shotgun (WGS) entry which is preliminary data.</text>
</comment>